<dbReference type="CDD" id="cd02440">
    <property type="entry name" value="AdoMet_MTases"/>
    <property type="match status" value="1"/>
</dbReference>
<dbReference type="GO" id="GO:0031177">
    <property type="term" value="F:phosphopantetheine binding"/>
    <property type="evidence" value="ECO:0007669"/>
    <property type="project" value="TreeGrafter"/>
</dbReference>
<feature type="domain" description="Methyltransferase type 12" evidence="2">
    <location>
        <begin position="525"/>
        <end position="623"/>
    </location>
</feature>
<dbReference type="Gene3D" id="2.30.38.10">
    <property type="entry name" value="Luciferase, Domain 3"/>
    <property type="match status" value="1"/>
</dbReference>
<dbReference type="Pfam" id="PF00501">
    <property type="entry name" value="AMP-binding"/>
    <property type="match status" value="1"/>
</dbReference>
<dbReference type="GO" id="GO:0005829">
    <property type="term" value="C:cytosol"/>
    <property type="evidence" value="ECO:0007669"/>
    <property type="project" value="TreeGrafter"/>
</dbReference>
<dbReference type="GO" id="GO:0043041">
    <property type="term" value="P:amino acid activation for nonribosomal peptide biosynthetic process"/>
    <property type="evidence" value="ECO:0007669"/>
    <property type="project" value="TreeGrafter"/>
</dbReference>
<dbReference type="Pfam" id="PF08242">
    <property type="entry name" value="Methyltransf_12"/>
    <property type="match status" value="1"/>
</dbReference>
<gene>
    <name evidence="3" type="primary">nkdM</name>
</gene>
<dbReference type="Gene3D" id="3.30.300.30">
    <property type="match status" value="1"/>
</dbReference>
<dbReference type="GO" id="GO:0047527">
    <property type="term" value="F:2,3-dihydroxybenzoate-serine ligase activity"/>
    <property type="evidence" value="ECO:0007669"/>
    <property type="project" value="TreeGrafter"/>
</dbReference>
<dbReference type="GO" id="GO:0009239">
    <property type="term" value="P:enterobactin biosynthetic process"/>
    <property type="evidence" value="ECO:0007669"/>
    <property type="project" value="TreeGrafter"/>
</dbReference>
<dbReference type="InterPro" id="IPR045851">
    <property type="entry name" value="AMP-bd_C_sf"/>
</dbReference>
<protein>
    <submittedName>
        <fullName evidence="3">Nonribosomal peptide synthetase (A-NMT)</fullName>
    </submittedName>
</protein>
<reference evidence="3" key="1">
    <citation type="journal article" date="2011" name="PLoS ONE">
        <title>Variation in tropical reef symbiont metagenomes defined by secondary metabolism.</title>
        <authorList>
            <person name="Donia M.S."/>
            <person name="Fricke W.F."/>
            <person name="Ravel J."/>
            <person name="Schmidt E.W."/>
        </authorList>
    </citation>
    <scope>NUCLEOTIDE SEQUENCE</scope>
</reference>
<organism evidence="3">
    <name type="scientific">Prochloron didemni P3-Solomon</name>
    <dbReference type="NCBI Taxonomy" id="910458"/>
    <lineage>
        <taxon>Bacteria</taxon>
        <taxon>Bacillati</taxon>
        <taxon>Cyanobacteriota</taxon>
        <taxon>Cyanophyceae</taxon>
        <taxon>Oscillatoriophycideae</taxon>
        <taxon>Chroococcales</taxon>
        <taxon>Prochloraceae</taxon>
        <taxon>Prochloron</taxon>
    </lineage>
</organism>
<dbReference type="InterPro" id="IPR010071">
    <property type="entry name" value="AA_adenyl_dom"/>
</dbReference>
<dbReference type="SUPFAM" id="SSF56801">
    <property type="entry name" value="Acetyl-CoA synthetase-like"/>
    <property type="match status" value="1"/>
</dbReference>
<feature type="domain" description="AMP-dependent synthetase/ligase" evidence="1">
    <location>
        <begin position="13"/>
        <end position="355"/>
    </location>
</feature>
<dbReference type="PANTHER" id="PTHR45527">
    <property type="entry name" value="NONRIBOSOMAL PEPTIDE SYNTHETASE"/>
    <property type="match status" value="1"/>
</dbReference>
<evidence type="ECO:0000313" key="3">
    <source>
        <dbReference type="EMBL" id="AEH57249.1"/>
    </source>
</evidence>
<dbReference type="GO" id="GO:0009366">
    <property type="term" value="C:enterobactin synthetase complex"/>
    <property type="evidence" value="ECO:0007669"/>
    <property type="project" value="TreeGrafter"/>
</dbReference>
<dbReference type="PROSITE" id="PS00455">
    <property type="entry name" value="AMP_BINDING"/>
    <property type="match status" value="1"/>
</dbReference>
<dbReference type="FunFam" id="3.40.50.980:FF:000001">
    <property type="entry name" value="Non-ribosomal peptide synthetase"/>
    <property type="match status" value="1"/>
</dbReference>
<accession>G0XS81</accession>
<dbReference type="FunFam" id="3.40.50.12780:FF:000012">
    <property type="entry name" value="Non-ribosomal peptide synthetase"/>
    <property type="match status" value="1"/>
</dbReference>
<dbReference type="NCBIfam" id="TIGR01733">
    <property type="entry name" value="AA-adenyl-dom"/>
    <property type="match status" value="1"/>
</dbReference>
<dbReference type="InterPro" id="IPR020845">
    <property type="entry name" value="AMP-binding_CS"/>
</dbReference>
<dbReference type="InterPro" id="IPR029063">
    <property type="entry name" value="SAM-dependent_MTases_sf"/>
</dbReference>
<dbReference type="InterPro" id="IPR013217">
    <property type="entry name" value="Methyltransf_12"/>
</dbReference>
<dbReference type="Gene3D" id="3.40.50.150">
    <property type="entry name" value="Vaccinia Virus protein VP39"/>
    <property type="match status" value="1"/>
</dbReference>
<name>G0XS81_PRODI</name>
<evidence type="ECO:0000259" key="2">
    <source>
        <dbReference type="Pfam" id="PF08242"/>
    </source>
</evidence>
<dbReference type="AlphaFoldDB" id="G0XS81"/>
<dbReference type="InterPro" id="IPR000873">
    <property type="entry name" value="AMP-dep_synth/lig_dom"/>
</dbReference>
<sequence length="785" mass="88565">MNYFREKYLHKLFEKQAAKTPEAIAVSTGSRSITYKELNCKANRLANYLQVKGIKPEMKVGICLERTIEMVVGVLAILKAGGAYVPLDIAYPQQRLSFMLEDAKVSILLSQQKLLEKLPTSASPIFCFDRDWKDVIVHSDSNPIIKEMKTSILAYVIYTSGSTGKPKGVAIEHRSTLAFIDWAKSTFTLKELSSVLASTSLCFDLSVFELFVPLSVGGKVVLVENALALSAMHNLEIITLINTVPSVIVELLRIKAIPSSVCTINLAGETLQAGIAERIYQETEVEKVYNLYGPTEATTYSTFALIERGSKNLPPIGKPINNTQVNLLDSHLNPVAYGTPGEIYISGAGLARGYLNRPNLTAEKFILSPSGIRLYKTGDLGCYLSNGNLKFLKRIDHQAKIRGFRIELGEIESVLSLHHKVERVAVKVHQDKANNNYLVAYIVAALQSWKSQNIDNIKDWNTQQVSRWQKVFNRLYQEVPKSNSTLNVIGWNNTYTGMPFSQEEMKEWIDNTVKSILSLKPNRILEIGCGTGLLLFRLLDHCKEYCGTDISQSTLSALKQRIEQHHLQKVTLLERAADDFSQIAEDSFDIVVLNSVVQYFPNIDYLIEVLEQSLKTVAPGGFIFLGDIRSFPLLETFHASIELYNAPPSRPTEQIKQRIQKRVIQEEELFIAPAFFTSLKQRFPQISHVEISPKSGMFDNELTRFRYQVVIRVQREEPIDTPVWVDWQIEQLNLEKLQCLLIEKQPDCLGVTQIPNAYLSSEAKILDELAENQEKARTAKDLKKR</sequence>
<dbReference type="Gene3D" id="3.40.50.980">
    <property type="match status" value="2"/>
</dbReference>
<dbReference type="SUPFAM" id="SSF53335">
    <property type="entry name" value="S-adenosyl-L-methionine-dependent methyltransferases"/>
    <property type="match status" value="1"/>
</dbReference>
<dbReference type="EMBL" id="HQ407375">
    <property type="protein sequence ID" value="AEH57249.1"/>
    <property type="molecule type" value="Genomic_DNA"/>
</dbReference>
<dbReference type="PANTHER" id="PTHR45527:SF1">
    <property type="entry name" value="FATTY ACID SYNTHASE"/>
    <property type="match status" value="1"/>
</dbReference>
<evidence type="ECO:0000259" key="1">
    <source>
        <dbReference type="Pfam" id="PF00501"/>
    </source>
</evidence>
<proteinExistence type="predicted"/>